<dbReference type="GO" id="GO:0002100">
    <property type="term" value="P:tRNA wobble adenosine to inosine editing"/>
    <property type="evidence" value="ECO:0007669"/>
    <property type="project" value="InterPro"/>
</dbReference>
<keyword evidence="15" id="KW-0325">Glycoprotein</keyword>
<evidence type="ECO:0000256" key="26">
    <source>
        <dbReference type="ARBA" id="ARBA00066550"/>
    </source>
</evidence>
<keyword evidence="16" id="KW-0539">Nucleus</keyword>
<dbReference type="InterPro" id="IPR017853">
    <property type="entry name" value="GH"/>
</dbReference>
<comment type="pathway">
    <text evidence="25">Pyrimidine metabolism; UMP biosynthesis via salvage pathway; uracil from cytosine: step 1/1.</text>
</comment>
<feature type="chain" id="PRO_5024812266" description="Cytosine deaminase" evidence="29">
    <location>
        <begin position="18"/>
        <end position="910"/>
    </location>
</feature>
<evidence type="ECO:0000256" key="4">
    <source>
        <dbReference type="ARBA" id="ARBA00004496"/>
    </source>
</evidence>
<keyword evidence="18" id="KW-0326">Glycosidase</keyword>
<keyword evidence="13" id="KW-0862">Zinc</keyword>
<comment type="pathway">
    <text evidence="5">Glycan metabolism; cellulose degradation.</text>
</comment>
<dbReference type="Gene3D" id="2.60.40.10">
    <property type="entry name" value="Immunoglobulins"/>
    <property type="match status" value="1"/>
</dbReference>
<reference evidence="31" key="1">
    <citation type="journal article" date="2019" name="G3 (Bethesda)">
        <title>Genome Assemblies of Two Rare Opportunistic Yeast Pathogens: Diutina rugosa (syn. Candida rugosa) and Trichomonascus ciferrii (syn. Candida ciferrii).</title>
        <authorList>
            <person name="Mixao V."/>
            <person name="Saus E."/>
            <person name="Hansen A.P."/>
            <person name="Lass-Florl C."/>
            <person name="Gabaldon T."/>
        </authorList>
    </citation>
    <scope>NUCLEOTIDE SEQUENCE</scope>
    <source>
        <strain evidence="31">CBS 4856</strain>
    </source>
</reference>
<evidence type="ECO:0000256" key="21">
    <source>
        <dbReference type="ARBA" id="ARBA00032194"/>
    </source>
</evidence>
<evidence type="ECO:0000256" key="18">
    <source>
        <dbReference type="ARBA" id="ARBA00023295"/>
    </source>
</evidence>
<dbReference type="SUPFAM" id="SSF53927">
    <property type="entry name" value="Cytidine deaminase-like"/>
    <property type="match status" value="1"/>
</dbReference>
<keyword evidence="19" id="KW-0624">Polysaccharide degradation</keyword>
<keyword evidence="12" id="KW-0378">Hydrolase</keyword>
<dbReference type="FunFam" id="3.20.20.300:FF:000002">
    <property type="entry name" value="Probable beta-glucosidase"/>
    <property type="match status" value="1"/>
</dbReference>
<feature type="signal peptide" evidence="29">
    <location>
        <begin position="1"/>
        <end position="17"/>
    </location>
</feature>
<name>A0A642VBB0_9ASCO</name>
<evidence type="ECO:0000256" key="2">
    <source>
        <dbReference type="ARBA" id="ARBA00001947"/>
    </source>
</evidence>
<dbReference type="AlphaFoldDB" id="A0A642VBB0"/>
<dbReference type="FunFam" id="3.40.140.10:FF:000016">
    <property type="entry name" value="Cytosine deaminase"/>
    <property type="match status" value="1"/>
</dbReference>
<dbReference type="PANTHER" id="PTHR42715">
    <property type="entry name" value="BETA-GLUCOSIDASE"/>
    <property type="match status" value="1"/>
</dbReference>
<proteinExistence type="inferred from homology"/>
<dbReference type="GO" id="GO:0019858">
    <property type="term" value="P:cytosine metabolic process"/>
    <property type="evidence" value="ECO:0007669"/>
    <property type="project" value="UniProtKB-ARBA"/>
</dbReference>
<evidence type="ECO:0000256" key="12">
    <source>
        <dbReference type="ARBA" id="ARBA00022801"/>
    </source>
</evidence>
<dbReference type="InterPro" id="IPR050288">
    <property type="entry name" value="Cellulose_deg_GH3"/>
</dbReference>
<dbReference type="SUPFAM" id="SSF52279">
    <property type="entry name" value="Beta-D-glucan exohydrolase, C-terminal domain"/>
    <property type="match status" value="1"/>
</dbReference>
<evidence type="ECO:0000256" key="1">
    <source>
        <dbReference type="ARBA" id="ARBA00000448"/>
    </source>
</evidence>
<comment type="function">
    <text evidence="24">Catalyzes the hydrolytic deamination of cytosine to uracil or 5-methylcytosine to thymine. Is involved in the pyrimidine salvage pathway, which allows the cell to utilize cytosine for pyrimidine nucleotide synthesis.</text>
</comment>
<dbReference type="Pfam" id="PF14310">
    <property type="entry name" value="Fn3-like"/>
    <property type="match status" value="1"/>
</dbReference>
<dbReference type="InterPro" id="IPR026891">
    <property type="entry name" value="Fn3-like"/>
</dbReference>
<keyword evidence="29" id="KW-0732">Signal</keyword>
<dbReference type="InterPro" id="IPR013783">
    <property type="entry name" value="Ig-like_fold"/>
</dbReference>
<protein>
    <recommendedName>
        <fullName evidence="27">Cytosine deaminase</fullName>
        <ecNumber evidence="9">3.2.1.21</ecNumber>
        <ecNumber evidence="26">3.5.4.1</ecNumber>
    </recommendedName>
    <alternativeName>
        <fullName evidence="22">Beta-D-glucoside glucohydrolase</fullName>
    </alternativeName>
    <alternativeName>
        <fullName evidence="20">Cellobiase</fullName>
    </alternativeName>
    <alternativeName>
        <fullName evidence="28">Cytosine aminohydrolase</fullName>
    </alternativeName>
    <alternativeName>
        <fullName evidence="21">Gentiobiase</fullName>
    </alternativeName>
</protein>
<evidence type="ECO:0000256" key="10">
    <source>
        <dbReference type="ARBA" id="ARBA00022490"/>
    </source>
</evidence>
<evidence type="ECO:0000313" key="31">
    <source>
        <dbReference type="EMBL" id="KAA8914214.1"/>
    </source>
</evidence>
<dbReference type="VEuPathDB" id="FungiDB:TRICI_002971"/>
<evidence type="ECO:0000256" key="28">
    <source>
        <dbReference type="ARBA" id="ARBA00084039"/>
    </source>
</evidence>
<dbReference type="Pfam" id="PF01915">
    <property type="entry name" value="Glyco_hydro_3_C"/>
    <property type="match status" value="1"/>
</dbReference>
<dbReference type="GO" id="GO:0005634">
    <property type="term" value="C:nucleus"/>
    <property type="evidence" value="ECO:0007669"/>
    <property type="project" value="UniProtKB-SubCell"/>
</dbReference>
<dbReference type="Proteomes" id="UP000761534">
    <property type="component" value="Unassembled WGS sequence"/>
</dbReference>
<evidence type="ECO:0000256" key="19">
    <source>
        <dbReference type="ARBA" id="ARBA00023326"/>
    </source>
</evidence>
<dbReference type="PRINTS" id="PR00133">
    <property type="entry name" value="GLHYDRLASE3"/>
</dbReference>
<comment type="catalytic activity">
    <reaction evidence="1">
        <text>Hydrolysis of terminal, non-reducing beta-D-glucosyl residues with release of beta-D-glucose.</text>
        <dbReference type="EC" id="3.2.1.21"/>
    </reaction>
</comment>
<evidence type="ECO:0000313" key="32">
    <source>
        <dbReference type="Proteomes" id="UP000761534"/>
    </source>
</evidence>
<evidence type="ECO:0000256" key="22">
    <source>
        <dbReference type="ARBA" id="ARBA00032594"/>
    </source>
</evidence>
<dbReference type="InterPro" id="IPR016193">
    <property type="entry name" value="Cytidine_deaminase-like"/>
</dbReference>
<dbReference type="InterPro" id="IPR002772">
    <property type="entry name" value="Glyco_hydro_3_C"/>
</dbReference>
<accession>A0A642VBB0</accession>
<evidence type="ECO:0000256" key="15">
    <source>
        <dbReference type="ARBA" id="ARBA00023180"/>
    </source>
</evidence>
<dbReference type="InterPro" id="IPR036962">
    <property type="entry name" value="Glyco_hydro_3_N_sf"/>
</dbReference>
<comment type="caution">
    <text evidence="31">The sequence shown here is derived from an EMBL/GenBank/DDBJ whole genome shotgun (WGS) entry which is preliminary data.</text>
</comment>
<evidence type="ECO:0000256" key="25">
    <source>
        <dbReference type="ARBA" id="ARBA00060700"/>
    </source>
</evidence>
<evidence type="ECO:0000256" key="16">
    <source>
        <dbReference type="ARBA" id="ARBA00023242"/>
    </source>
</evidence>
<evidence type="ECO:0000256" key="20">
    <source>
        <dbReference type="ARBA" id="ARBA00031448"/>
    </source>
</evidence>
<evidence type="ECO:0000256" key="7">
    <source>
        <dbReference type="ARBA" id="ARBA00006576"/>
    </source>
</evidence>
<dbReference type="Pfam" id="PF00383">
    <property type="entry name" value="dCMP_cyt_deam_1"/>
    <property type="match status" value="1"/>
</dbReference>
<dbReference type="Gene3D" id="3.40.140.10">
    <property type="entry name" value="Cytidine Deaminase, domain 2"/>
    <property type="match status" value="1"/>
</dbReference>
<evidence type="ECO:0000256" key="6">
    <source>
        <dbReference type="ARBA" id="ARBA00005336"/>
    </source>
</evidence>
<dbReference type="PROSITE" id="PS51747">
    <property type="entry name" value="CYT_DCMP_DEAMINASES_2"/>
    <property type="match status" value="1"/>
</dbReference>
<keyword evidence="32" id="KW-1185">Reference proteome</keyword>
<evidence type="ECO:0000256" key="23">
    <source>
        <dbReference type="ARBA" id="ARBA00050113"/>
    </source>
</evidence>
<evidence type="ECO:0000256" key="3">
    <source>
        <dbReference type="ARBA" id="ARBA00004123"/>
    </source>
</evidence>
<dbReference type="SUPFAM" id="SSF51445">
    <property type="entry name" value="(Trans)glycosidases"/>
    <property type="match status" value="1"/>
</dbReference>
<comment type="similarity">
    <text evidence="7">Belongs to the cytidine and deoxycytidylate deaminase family.</text>
</comment>
<evidence type="ECO:0000256" key="8">
    <source>
        <dbReference type="ARBA" id="ARBA00011738"/>
    </source>
</evidence>
<keyword evidence="11" id="KW-0479">Metal-binding</keyword>
<evidence type="ECO:0000256" key="29">
    <source>
        <dbReference type="SAM" id="SignalP"/>
    </source>
</evidence>
<dbReference type="InterPro" id="IPR001764">
    <property type="entry name" value="Glyco_hydro_3_N"/>
</dbReference>
<comment type="subcellular location">
    <subcellularLocation>
        <location evidence="4">Cytoplasm</location>
    </subcellularLocation>
    <subcellularLocation>
        <location evidence="3">Nucleus</location>
    </subcellularLocation>
</comment>
<evidence type="ECO:0000256" key="17">
    <source>
        <dbReference type="ARBA" id="ARBA00023277"/>
    </source>
</evidence>
<dbReference type="InterPro" id="IPR002125">
    <property type="entry name" value="CMP_dCMP_dom"/>
</dbReference>
<keyword evidence="14" id="KW-0136">Cellulose degradation</keyword>
<evidence type="ECO:0000256" key="24">
    <source>
        <dbReference type="ARBA" id="ARBA00056232"/>
    </source>
</evidence>
<dbReference type="GO" id="GO:0052717">
    <property type="term" value="F:tRNA-specific adenosine-34 deaminase activity"/>
    <property type="evidence" value="ECO:0007669"/>
    <property type="project" value="UniProtKB-EC"/>
</dbReference>
<comment type="similarity">
    <text evidence="6">Belongs to the glycosyl hydrolase 3 family.</text>
</comment>
<dbReference type="InterPro" id="IPR036881">
    <property type="entry name" value="Glyco_hydro_3_C_sf"/>
</dbReference>
<dbReference type="PANTHER" id="PTHR42715:SF2">
    <property type="entry name" value="BETA-GLUCOSIDASE F-RELATED"/>
    <property type="match status" value="1"/>
</dbReference>
<comment type="catalytic activity">
    <reaction evidence="23">
        <text>cytosine + H2O + H(+) = uracil + NH4(+)</text>
        <dbReference type="Rhea" id="RHEA:20605"/>
        <dbReference type="ChEBI" id="CHEBI:15377"/>
        <dbReference type="ChEBI" id="CHEBI:15378"/>
        <dbReference type="ChEBI" id="CHEBI:16040"/>
        <dbReference type="ChEBI" id="CHEBI:17568"/>
        <dbReference type="ChEBI" id="CHEBI:28938"/>
        <dbReference type="EC" id="3.5.4.1"/>
    </reaction>
</comment>
<dbReference type="GO" id="GO:0004131">
    <property type="term" value="F:cytosine deaminase activity"/>
    <property type="evidence" value="ECO:0007669"/>
    <property type="project" value="UniProtKB-EC"/>
</dbReference>
<keyword evidence="10" id="KW-0963">Cytoplasm</keyword>
<evidence type="ECO:0000256" key="5">
    <source>
        <dbReference type="ARBA" id="ARBA00004987"/>
    </source>
</evidence>
<evidence type="ECO:0000256" key="9">
    <source>
        <dbReference type="ARBA" id="ARBA00012744"/>
    </source>
</evidence>
<feature type="domain" description="CMP/dCMP-type deaminase" evidence="30">
    <location>
        <begin position="763"/>
        <end position="880"/>
    </location>
</feature>
<evidence type="ECO:0000256" key="11">
    <source>
        <dbReference type="ARBA" id="ARBA00022723"/>
    </source>
</evidence>
<dbReference type="EMBL" id="SWFS01000205">
    <property type="protein sequence ID" value="KAA8914214.1"/>
    <property type="molecule type" value="Genomic_DNA"/>
</dbReference>
<dbReference type="GO" id="GO:0030245">
    <property type="term" value="P:cellulose catabolic process"/>
    <property type="evidence" value="ECO:0007669"/>
    <property type="project" value="UniProtKB-KW"/>
</dbReference>
<dbReference type="GO" id="GO:0005737">
    <property type="term" value="C:cytoplasm"/>
    <property type="evidence" value="ECO:0007669"/>
    <property type="project" value="UniProtKB-SubCell"/>
</dbReference>
<dbReference type="EC" id="3.2.1.21" evidence="9"/>
<dbReference type="SMART" id="SM01217">
    <property type="entry name" value="Fn3_like"/>
    <property type="match status" value="1"/>
</dbReference>
<comment type="subunit">
    <text evidence="8">Homodimer.</text>
</comment>
<comment type="cofactor">
    <cofactor evidence="2">
        <name>Zn(2+)</name>
        <dbReference type="ChEBI" id="CHEBI:29105"/>
    </cofactor>
</comment>
<dbReference type="GO" id="GO:0046872">
    <property type="term" value="F:metal ion binding"/>
    <property type="evidence" value="ECO:0007669"/>
    <property type="project" value="UniProtKB-KW"/>
</dbReference>
<gene>
    <name evidence="31" type="ORF">TRICI_002971</name>
</gene>
<dbReference type="Pfam" id="PF00933">
    <property type="entry name" value="Glyco_hydro_3"/>
    <property type="match status" value="1"/>
</dbReference>
<evidence type="ECO:0000259" key="30">
    <source>
        <dbReference type="PROSITE" id="PS51747"/>
    </source>
</evidence>
<sequence>MWDWLFGIWSALMTTMAIVGHSPQEHVESPPHYPSPLGGCVGGDDKWADSYERAREFVSQMTLLEKVNLTSGIGWKQGKCVGNTGDVPRLDFAGICLQDGPLGVRFSDLVTGFPAGITAGATFNKDLIYQRGAAIAQEFRGKGVDVVLGPSTGPMGAKALGGRNWEGFGSDPYLQGIAGALTVEGIQEQGVMANAKHFIANEQEHFRQLVEWRDDYGYRDLKGQVSSNLDDRALHEIYAWPFADMIHSGVSSLMCSYNKVNNSLACQNSYLMNKIAKEELGFEGFIVSDWFGQQSGVASVLAGLDMGMPGNDRENPGFMSANLTAMVMNGTVPEWRLNDMAMRIMAAYYYVGLDETRKQVGGPNFNSWSKDTLGSVPEGSPIEVVNDHVDVQTKFSRDTAYKVSLEAIALLKNINNTLPFSAEHQIQRISVLGLGAAASPLGPNCPDSQACSEGVMASGWGSGTAEFPFLKIPVEEISRKALEQGKSVNWNFETTITAEYDETVTHSDVNIVFALANAGEGSRIVHGNYGDRNNASLWHNADSLIKHAATRNSNNIVVINSPGPVNVEQWIEHPNVTAVLFTPPGGQYTGQTIADVLFGDHNPSGRLPFTIARDDDDFVPIVRNVPKDGLPQDNFDESIYIDYRFFDQFNKTPRFEFGYGLSYSQWRFSNLEIINLNELLEPQEPYPYPDGYSTDQPTKALPAAGGPGGNPALFQEIYQIKAQLTNLGPYQGSYVAQLYIGYPQFSEYPTPPKQLRGFEKTYLLPEHSDIVTFNLRWKDFAGGVPIGGVLVSKDGKILGKGHNQRIQKDSATLHGEIDTLENAGRLPGSAYKGATMYTTLSPCDMCTGACVMYGVGRVVMGENRTFVGGEAYLKQRGIEVVNLNNEECYQLMQEFIKQKPSEWNEDIGVE</sequence>
<evidence type="ECO:0000256" key="13">
    <source>
        <dbReference type="ARBA" id="ARBA00022833"/>
    </source>
</evidence>
<dbReference type="Gene3D" id="3.20.20.300">
    <property type="entry name" value="Glycoside hydrolase, family 3, N-terminal domain"/>
    <property type="match status" value="1"/>
</dbReference>
<evidence type="ECO:0000256" key="27">
    <source>
        <dbReference type="ARBA" id="ARBA00074321"/>
    </source>
</evidence>
<keyword evidence="17" id="KW-0119">Carbohydrate metabolism</keyword>
<organism evidence="31 32">
    <name type="scientific">Trichomonascus ciferrii</name>
    <dbReference type="NCBI Taxonomy" id="44093"/>
    <lineage>
        <taxon>Eukaryota</taxon>
        <taxon>Fungi</taxon>
        <taxon>Dikarya</taxon>
        <taxon>Ascomycota</taxon>
        <taxon>Saccharomycotina</taxon>
        <taxon>Dipodascomycetes</taxon>
        <taxon>Dipodascales</taxon>
        <taxon>Trichomonascaceae</taxon>
        <taxon>Trichomonascus</taxon>
        <taxon>Trichomonascus ciferrii complex</taxon>
    </lineage>
</organism>
<dbReference type="OrthoDB" id="408702at2759"/>
<dbReference type="GO" id="GO:0008422">
    <property type="term" value="F:beta-glucosidase activity"/>
    <property type="evidence" value="ECO:0007669"/>
    <property type="project" value="UniProtKB-EC"/>
</dbReference>
<dbReference type="Gene3D" id="3.40.50.1700">
    <property type="entry name" value="Glycoside hydrolase family 3 C-terminal domain"/>
    <property type="match status" value="1"/>
</dbReference>
<evidence type="ECO:0000256" key="14">
    <source>
        <dbReference type="ARBA" id="ARBA00023001"/>
    </source>
</evidence>
<dbReference type="CDD" id="cd01285">
    <property type="entry name" value="nucleoside_deaminase"/>
    <property type="match status" value="1"/>
</dbReference>
<dbReference type="EC" id="3.5.4.1" evidence="26"/>